<reference evidence="15 16" key="2">
    <citation type="journal article" date="2023" name="Plant Pathol.">
        <title>Dismantling and reorganizing Pseudomonas marginalis sensu#lato.</title>
        <authorList>
            <person name="Sawada H."/>
            <person name="Fujikawa T."/>
            <person name="Satou M."/>
        </authorList>
    </citation>
    <scope>NUCLEOTIDE SEQUENCE [LARGE SCALE GENOMIC DNA]</scope>
    <source>
        <strain evidence="15 16">MAFF 302030</strain>
    </source>
</reference>
<reference evidence="15 16" key="1">
    <citation type="journal article" date="2022" name="Int. J. Syst. Evol. Microbiol.">
        <title>Pseudomonas aegrilactucae sp. nov. and Pseudomonas morbosilactucae sp. nov., pathogens causing bacterial rot of lettuce in Japan.</title>
        <authorList>
            <person name="Sawada H."/>
            <person name="Fujikawa T."/>
            <person name="Satou M."/>
        </authorList>
    </citation>
    <scope>NUCLEOTIDE SEQUENCE [LARGE SCALE GENOMIC DNA]</scope>
    <source>
        <strain evidence="15 16">MAFF 302030</strain>
    </source>
</reference>
<feature type="transmembrane region" description="Helical" evidence="13">
    <location>
        <begin position="78"/>
        <end position="95"/>
    </location>
</feature>
<dbReference type="GO" id="GO:0046872">
    <property type="term" value="F:metal ion binding"/>
    <property type="evidence" value="ECO:0007669"/>
    <property type="project" value="UniProtKB-KW"/>
</dbReference>
<keyword evidence="3" id="KW-0813">Transport</keyword>
<evidence type="ECO:0000256" key="10">
    <source>
        <dbReference type="ARBA" id="ARBA00023004"/>
    </source>
</evidence>
<evidence type="ECO:0000256" key="3">
    <source>
        <dbReference type="ARBA" id="ARBA00022448"/>
    </source>
</evidence>
<dbReference type="PANTHER" id="PTHR30529">
    <property type="entry name" value="CYTOCHROME B561"/>
    <property type="match status" value="1"/>
</dbReference>
<dbReference type="InterPro" id="IPR016174">
    <property type="entry name" value="Di-haem_cyt_TM"/>
</dbReference>
<evidence type="ECO:0000256" key="13">
    <source>
        <dbReference type="SAM" id="Phobius"/>
    </source>
</evidence>
<keyword evidence="9 13" id="KW-1133">Transmembrane helix</keyword>
<dbReference type="GO" id="GO:0009055">
    <property type="term" value="F:electron transfer activity"/>
    <property type="evidence" value="ECO:0007669"/>
    <property type="project" value="InterPro"/>
</dbReference>
<feature type="transmembrane region" description="Helical" evidence="13">
    <location>
        <begin position="123"/>
        <end position="147"/>
    </location>
</feature>
<dbReference type="Pfam" id="PF01292">
    <property type="entry name" value="Ni_hydr_CYTB"/>
    <property type="match status" value="1"/>
</dbReference>
<feature type="transmembrane region" description="Helical" evidence="13">
    <location>
        <begin position="34"/>
        <end position="57"/>
    </location>
</feature>
<keyword evidence="8" id="KW-0249">Electron transport</keyword>
<sequence length="158" mass="17344">MLLHWTFAAIILWATASGFGSAVLDLPTALADGISFINVSLTFMLIPLLGLKILCALDRQPAAHTHRALRWLAKAGHLALYLTTGVVLLSGVLMMERPINLFGLLSLYQPLQEPLLTRFFNVVHQHACVALALLGAGHVAAVALHHWRAEKRLRRMAL</sequence>
<dbReference type="AlphaFoldDB" id="A0A9X1YR04"/>
<keyword evidence="5" id="KW-0349">Heme</keyword>
<evidence type="ECO:0000256" key="9">
    <source>
        <dbReference type="ARBA" id="ARBA00022989"/>
    </source>
</evidence>
<organism evidence="15 16">
    <name type="scientific">Pseudomonas morbosilactucae</name>
    <dbReference type="NCBI Taxonomy" id="2938197"/>
    <lineage>
        <taxon>Bacteria</taxon>
        <taxon>Pseudomonadati</taxon>
        <taxon>Pseudomonadota</taxon>
        <taxon>Gammaproteobacteria</taxon>
        <taxon>Pseudomonadales</taxon>
        <taxon>Pseudomonadaceae</taxon>
        <taxon>Pseudomonas</taxon>
    </lineage>
</organism>
<keyword evidence="10" id="KW-0408">Iron</keyword>
<gene>
    <name evidence="15" type="ORF">M1B34_00320</name>
</gene>
<evidence type="ECO:0000256" key="2">
    <source>
        <dbReference type="ARBA" id="ARBA00004651"/>
    </source>
</evidence>
<keyword evidence="11 13" id="KW-0472">Membrane</keyword>
<keyword evidence="7" id="KW-0479">Metal-binding</keyword>
<dbReference type="GO" id="GO:0005886">
    <property type="term" value="C:plasma membrane"/>
    <property type="evidence" value="ECO:0007669"/>
    <property type="project" value="UniProtKB-SubCell"/>
</dbReference>
<comment type="caution">
    <text evidence="15">The sequence shown here is derived from an EMBL/GenBank/DDBJ whole genome shotgun (WGS) entry which is preliminary data.</text>
</comment>
<keyword evidence="6 13" id="KW-0812">Transmembrane</keyword>
<evidence type="ECO:0000256" key="5">
    <source>
        <dbReference type="ARBA" id="ARBA00022617"/>
    </source>
</evidence>
<evidence type="ECO:0000256" key="8">
    <source>
        <dbReference type="ARBA" id="ARBA00022982"/>
    </source>
</evidence>
<dbReference type="GO" id="GO:0020037">
    <property type="term" value="F:heme binding"/>
    <property type="evidence" value="ECO:0007669"/>
    <property type="project" value="TreeGrafter"/>
</dbReference>
<dbReference type="InterPro" id="IPR052168">
    <property type="entry name" value="Cytochrome_b561_oxidase"/>
</dbReference>
<evidence type="ECO:0000259" key="14">
    <source>
        <dbReference type="Pfam" id="PF01292"/>
    </source>
</evidence>
<dbReference type="Proteomes" id="UP001155059">
    <property type="component" value="Unassembled WGS sequence"/>
</dbReference>
<dbReference type="EMBL" id="JALQCW010000002">
    <property type="protein sequence ID" value="MCK9796232.1"/>
    <property type="molecule type" value="Genomic_DNA"/>
</dbReference>
<name>A0A9X1YR04_9PSED</name>
<evidence type="ECO:0000313" key="16">
    <source>
        <dbReference type="Proteomes" id="UP001155059"/>
    </source>
</evidence>
<proteinExistence type="inferred from homology"/>
<feature type="domain" description="Cytochrome b561 bacterial/Ni-hydrogenase" evidence="14">
    <location>
        <begin position="2"/>
        <end position="156"/>
    </location>
</feature>
<evidence type="ECO:0000256" key="4">
    <source>
        <dbReference type="ARBA" id="ARBA00022475"/>
    </source>
</evidence>
<keyword evidence="4" id="KW-1003">Cell membrane</keyword>
<evidence type="ECO:0000256" key="6">
    <source>
        <dbReference type="ARBA" id="ARBA00022692"/>
    </source>
</evidence>
<comment type="cofactor">
    <cofactor evidence="1">
        <name>heme b</name>
        <dbReference type="ChEBI" id="CHEBI:60344"/>
    </cofactor>
</comment>
<dbReference type="PANTHER" id="PTHR30529:SF1">
    <property type="entry name" value="CYTOCHROME B561 HOMOLOG 2"/>
    <property type="match status" value="1"/>
</dbReference>
<comment type="subcellular location">
    <subcellularLocation>
        <location evidence="2">Cell membrane</location>
        <topology evidence="2">Multi-pass membrane protein</topology>
    </subcellularLocation>
</comment>
<evidence type="ECO:0000313" key="15">
    <source>
        <dbReference type="EMBL" id="MCK9796232.1"/>
    </source>
</evidence>
<accession>A0A9X1YR04</accession>
<dbReference type="GO" id="GO:0022904">
    <property type="term" value="P:respiratory electron transport chain"/>
    <property type="evidence" value="ECO:0007669"/>
    <property type="project" value="InterPro"/>
</dbReference>
<comment type="similarity">
    <text evidence="12">Belongs to the cytochrome b561 family.</text>
</comment>
<dbReference type="InterPro" id="IPR011577">
    <property type="entry name" value="Cyt_b561_bac/Ni-Hgenase"/>
</dbReference>
<evidence type="ECO:0000256" key="7">
    <source>
        <dbReference type="ARBA" id="ARBA00022723"/>
    </source>
</evidence>
<dbReference type="SUPFAM" id="SSF81342">
    <property type="entry name" value="Transmembrane di-heme cytochromes"/>
    <property type="match status" value="1"/>
</dbReference>
<evidence type="ECO:0000256" key="12">
    <source>
        <dbReference type="ARBA" id="ARBA00037975"/>
    </source>
</evidence>
<protein>
    <submittedName>
        <fullName evidence="15">Cytochrome b/b6 domain-containing protein</fullName>
    </submittedName>
</protein>
<evidence type="ECO:0000256" key="1">
    <source>
        <dbReference type="ARBA" id="ARBA00001970"/>
    </source>
</evidence>
<evidence type="ECO:0000256" key="11">
    <source>
        <dbReference type="ARBA" id="ARBA00023136"/>
    </source>
</evidence>